<evidence type="ECO:0000259" key="10">
    <source>
        <dbReference type="Pfam" id="PF02728"/>
    </source>
</evidence>
<dbReference type="InterPro" id="IPR054157">
    <property type="entry name" value="AGAO-like_N2"/>
</dbReference>
<feature type="domain" description="Copper amine oxidase catalytic" evidence="9">
    <location>
        <begin position="236"/>
        <end position="653"/>
    </location>
</feature>
<comment type="caution">
    <text evidence="12">The sequence shown here is derived from an EMBL/GenBank/DDBJ whole genome shotgun (WGS) entry which is preliminary data.</text>
</comment>
<evidence type="ECO:0000313" key="13">
    <source>
        <dbReference type="Proteomes" id="UP000315252"/>
    </source>
</evidence>
<dbReference type="PRINTS" id="PR00766">
    <property type="entry name" value="CUDAOXIDASE"/>
</dbReference>
<feature type="domain" description="AGAO-like N2" evidence="11">
    <location>
        <begin position="31"/>
        <end position="82"/>
    </location>
</feature>
<dbReference type="GO" id="GO:0009308">
    <property type="term" value="P:amine metabolic process"/>
    <property type="evidence" value="ECO:0007669"/>
    <property type="project" value="UniProtKB-UniRule"/>
</dbReference>
<feature type="domain" description="Copper amine oxidase N3-terminal" evidence="10">
    <location>
        <begin position="111"/>
        <end position="203"/>
    </location>
</feature>
<dbReference type="GO" id="GO:0005507">
    <property type="term" value="F:copper ion binding"/>
    <property type="evidence" value="ECO:0007669"/>
    <property type="project" value="InterPro"/>
</dbReference>
<dbReference type="OrthoDB" id="9772590at2"/>
<feature type="active site" description="Proton acceptor" evidence="6">
    <location>
        <position position="311"/>
    </location>
</feature>
<evidence type="ECO:0000256" key="8">
    <source>
        <dbReference type="RuleBase" id="RU000672"/>
    </source>
</evidence>
<dbReference type="SUPFAM" id="SSF54416">
    <property type="entry name" value="Amine oxidase N-terminal region"/>
    <property type="match status" value="2"/>
</dbReference>
<dbReference type="InterPro" id="IPR000269">
    <property type="entry name" value="Cu_amine_oxidase"/>
</dbReference>
<dbReference type="RefSeq" id="WP_142898139.1">
    <property type="nucleotide sequence ID" value="NZ_ML660058.1"/>
</dbReference>
<dbReference type="Pfam" id="PF21994">
    <property type="entry name" value="AGAO-like_N2"/>
    <property type="match status" value="1"/>
</dbReference>
<dbReference type="GO" id="GO:0048038">
    <property type="term" value="F:quinone binding"/>
    <property type="evidence" value="ECO:0007669"/>
    <property type="project" value="InterPro"/>
</dbReference>
<dbReference type="SUPFAM" id="SSF49998">
    <property type="entry name" value="Amine oxidase catalytic domain"/>
    <property type="match status" value="1"/>
</dbReference>
<reference evidence="12 13" key="1">
    <citation type="submission" date="2019-06" db="EMBL/GenBank/DDBJ databases">
        <title>Whole genome sequence for Rhodospirillaceae sp. R148.</title>
        <authorList>
            <person name="Wang G."/>
        </authorList>
    </citation>
    <scope>NUCLEOTIDE SEQUENCE [LARGE SCALE GENOMIC DNA]</scope>
    <source>
        <strain evidence="12 13">R148</strain>
    </source>
</reference>
<accession>A0A545TKS4</accession>
<dbReference type="EMBL" id="VHSH01000007">
    <property type="protein sequence ID" value="TQV77796.1"/>
    <property type="molecule type" value="Genomic_DNA"/>
</dbReference>
<dbReference type="EC" id="1.4.3.-" evidence="8"/>
<dbReference type="InterPro" id="IPR036460">
    <property type="entry name" value="Cu_amine_oxidase_C_sf"/>
</dbReference>
<proteinExistence type="inferred from homology"/>
<keyword evidence="4 8" id="KW-0560">Oxidoreductase</keyword>
<evidence type="ECO:0000256" key="7">
    <source>
        <dbReference type="PIRSR" id="PIRSR600269-51"/>
    </source>
</evidence>
<dbReference type="InterPro" id="IPR016182">
    <property type="entry name" value="Cu_amine_oxidase_N-reg"/>
</dbReference>
<gene>
    <name evidence="12" type="ORF">FKG95_19760</name>
</gene>
<dbReference type="AlphaFoldDB" id="A0A545TKS4"/>
<evidence type="ECO:0000256" key="2">
    <source>
        <dbReference type="ARBA" id="ARBA00022723"/>
    </source>
</evidence>
<feature type="modified residue" description="2',4',5'-topaquinone" evidence="7">
    <location>
        <position position="402"/>
    </location>
</feature>
<comment type="cofactor">
    <cofactor evidence="8">
        <name>Cu cation</name>
        <dbReference type="ChEBI" id="CHEBI:23378"/>
    </cofactor>
    <text evidence="8">Contains 1 topaquinone per subunit.</text>
</comment>
<feature type="active site" description="Schiff-base intermediate with substrate; via topaquinone" evidence="6">
    <location>
        <position position="402"/>
    </location>
</feature>
<keyword evidence="5 8" id="KW-0186">Copper</keyword>
<evidence type="ECO:0000256" key="5">
    <source>
        <dbReference type="ARBA" id="ARBA00023008"/>
    </source>
</evidence>
<evidence type="ECO:0000256" key="6">
    <source>
        <dbReference type="PIRSR" id="PIRSR600269-50"/>
    </source>
</evidence>
<dbReference type="InterPro" id="IPR015802">
    <property type="entry name" value="Cu_amine_oxidase_N3"/>
</dbReference>
<organism evidence="12 13">
    <name type="scientific">Denitrobaculum tricleocarpae</name>
    <dbReference type="NCBI Taxonomy" id="2591009"/>
    <lineage>
        <taxon>Bacteria</taxon>
        <taxon>Pseudomonadati</taxon>
        <taxon>Pseudomonadota</taxon>
        <taxon>Alphaproteobacteria</taxon>
        <taxon>Rhodospirillales</taxon>
        <taxon>Rhodospirillaceae</taxon>
        <taxon>Denitrobaculum</taxon>
    </lineage>
</organism>
<keyword evidence="13" id="KW-1185">Reference proteome</keyword>
<dbReference type="GO" id="GO:0008131">
    <property type="term" value="F:primary methylamine oxidase activity"/>
    <property type="evidence" value="ECO:0007669"/>
    <property type="project" value="InterPro"/>
</dbReference>
<evidence type="ECO:0000313" key="12">
    <source>
        <dbReference type="EMBL" id="TQV77796.1"/>
    </source>
</evidence>
<dbReference type="Pfam" id="PF01179">
    <property type="entry name" value="Cu_amine_oxid"/>
    <property type="match status" value="1"/>
</dbReference>
<comment type="PTM">
    <text evidence="7 8">Topaquinone (TPQ) is generated by copper-dependent autoxidation of a specific tyrosyl residue.</text>
</comment>
<dbReference type="InterPro" id="IPR015798">
    <property type="entry name" value="Cu_amine_oxidase_C"/>
</dbReference>
<dbReference type="Pfam" id="PF02728">
    <property type="entry name" value="Cu_amine_oxidN3"/>
    <property type="match status" value="1"/>
</dbReference>
<dbReference type="Gene3D" id="3.10.450.40">
    <property type="match status" value="2"/>
</dbReference>
<comment type="similarity">
    <text evidence="1 8">Belongs to the copper/topaquinone oxidase family.</text>
</comment>
<dbReference type="Gene3D" id="2.70.98.20">
    <property type="entry name" value="Copper amine oxidase, catalytic domain"/>
    <property type="match status" value="1"/>
</dbReference>
<dbReference type="PANTHER" id="PTHR10638">
    <property type="entry name" value="COPPER AMINE OXIDASE"/>
    <property type="match status" value="1"/>
</dbReference>
<evidence type="ECO:0000256" key="4">
    <source>
        <dbReference type="ARBA" id="ARBA00023002"/>
    </source>
</evidence>
<evidence type="ECO:0000256" key="1">
    <source>
        <dbReference type="ARBA" id="ARBA00007983"/>
    </source>
</evidence>
<dbReference type="Proteomes" id="UP000315252">
    <property type="component" value="Unassembled WGS sequence"/>
</dbReference>
<evidence type="ECO:0000259" key="11">
    <source>
        <dbReference type="Pfam" id="PF21994"/>
    </source>
</evidence>
<keyword evidence="3 6" id="KW-0801">TPQ</keyword>
<sequence length="659" mass="73489">MRGLKLLIGVVCGMGLGSVALSAHPLDGLSAQEIARVSEIMRAQGLADAQTLYPLIELIEPPKAEVLAWPEGEAPDRRARVHYSSALGFQSAIVNITDSFVDEHGPAAGQPMVLFAEFISAMEAALGHPEMRAGLEKRGLTPDEVFCLPLTAGNFFTEEYQGTRLMKVPCYLNPTGSNFYAKPIEGLFAVVDLNKGEALRVVDEGAIPLPQDPWGYTEEEVAERTALRPKSNPARLSQAGGPNYKIEGSLIEWDIWRFRTRIDKRPGVVLSNIDVNDGSEWRSVLYQAHLSEVFVPYMDPGEGWYWRTYMDSGEYGFGLFLTPLTPGVDCPAHATFLPAVINDDTGQPLEIPGAICVFERNIGDPAWRHFEVFAQSEETFVPAEGRPETELVVRSASEVGNYDYLIDYRFKQNGEIYIKIGATGLDAVKGVASTSMADPTAAEDTRFGTLIAPHLVAPFHDHYFNFRLDFDIDQPKNNFGVMEIVPAKPAAGSPRRSMWTVEHKMPKTELEARYQISAKSPRYFHLMNPDRTGPLGHTPGYMIHHGSIAYGPFDFENDPPMKRNAYIEYSVWNTLHDPAQRYAGGAFPMQGDGSDTLAEWVRADRNLLGQDIVTWFSAGFHHIPRMEDWPVMSTEWKTIHIMPHNFFAHNPALTIRKDE</sequence>
<keyword evidence="2 8" id="KW-0479">Metal-binding</keyword>
<dbReference type="PANTHER" id="PTHR10638:SF41">
    <property type="entry name" value="AMINE OXIDASE"/>
    <property type="match status" value="1"/>
</dbReference>
<protein>
    <recommendedName>
        <fullName evidence="8">Amine oxidase</fullName>
        <ecNumber evidence="8">1.4.3.-</ecNumber>
    </recommendedName>
</protein>
<evidence type="ECO:0000259" key="9">
    <source>
        <dbReference type="Pfam" id="PF01179"/>
    </source>
</evidence>
<evidence type="ECO:0000256" key="3">
    <source>
        <dbReference type="ARBA" id="ARBA00022772"/>
    </source>
</evidence>
<name>A0A545TKS4_9PROT</name>